<dbReference type="RefSeq" id="WP_043167000.1">
    <property type="nucleotide sequence ID" value="NZ_JDUV01000019.1"/>
</dbReference>
<dbReference type="eggNOG" id="ENOG503082I">
    <property type="taxonomic scope" value="Bacteria"/>
</dbReference>
<evidence type="ECO:0000313" key="1">
    <source>
        <dbReference type="EMBL" id="KFI55421.1"/>
    </source>
</evidence>
<dbReference type="Proteomes" id="UP000029072">
    <property type="component" value="Unassembled WGS sequence"/>
</dbReference>
<reference evidence="1 2" key="1">
    <citation type="submission" date="2014-03" db="EMBL/GenBank/DDBJ databases">
        <title>Genomics of Bifidobacteria.</title>
        <authorList>
            <person name="Ventura M."/>
            <person name="Milani C."/>
            <person name="Lugli G.A."/>
        </authorList>
    </citation>
    <scope>NUCLEOTIDE SEQUENCE [LARGE SCALE GENOMIC DNA]</scope>
    <source>
        <strain evidence="1 2">DSM 23973</strain>
    </source>
</reference>
<evidence type="ECO:0000313" key="2">
    <source>
        <dbReference type="Proteomes" id="UP000029072"/>
    </source>
</evidence>
<dbReference type="EMBL" id="JGYS01000005">
    <property type="protein sequence ID" value="KFI55421.1"/>
    <property type="molecule type" value="Genomic_DNA"/>
</dbReference>
<proteinExistence type="predicted"/>
<sequence length="100" mass="10991">MNGRHVEHVRHISITRTSADGVVSHISHTEVRISDADDADIYDADACDGVADGDCFDPSTCCSEREQAMIAALRAYLRPDEAPECLKTRIKECLDHCCGQ</sequence>
<gene>
    <name evidence="1" type="ORF">BCAL_0677</name>
</gene>
<organism evidence="1 2">
    <name type="scientific">Bifidobacterium callitrichos DSM 23973</name>
    <dbReference type="NCBI Taxonomy" id="1437609"/>
    <lineage>
        <taxon>Bacteria</taxon>
        <taxon>Bacillati</taxon>
        <taxon>Actinomycetota</taxon>
        <taxon>Actinomycetes</taxon>
        <taxon>Bifidobacteriales</taxon>
        <taxon>Bifidobacteriaceae</taxon>
        <taxon>Bifidobacterium</taxon>
    </lineage>
</organism>
<dbReference type="OrthoDB" id="3239392at2"/>
<name>A0A087A9H1_9BIFI</name>
<dbReference type="AlphaFoldDB" id="A0A087A9H1"/>
<dbReference type="STRING" id="1437609.BCAL_0677"/>
<protein>
    <submittedName>
        <fullName evidence="1">Uncharacterized protein</fullName>
    </submittedName>
</protein>
<comment type="caution">
    <text evidence="1">The sequence shown here is derived from an EMBL/GenBank/DDBJ whole genome shotgun (WGS) entry which is preliminary data.</text>
</comment>
<accession>A0A087A9H1</accession>